<dbReference type="PROSITE" id="PS50089">
    <property type="entry name" value="ZF_RING_2"/>
    <property type="match status" value="1"/>
</dbReference>
<keyword evidence="3" id="KW-1133">Transmembrane helix</keyword>
<dbReference type="PANTHER" id="PTHR22765:SF416">
    <property type="entry name" value="E3 UBIQUITIN-PROTEIN LIGASE GODZILLA"/>
    <property type="match status" value="1"/>
</dbReference>
<dbReference type="SUPFAM" id="SSF57850">
    <property type="entry name" value="RING/U-box"/>
    <property type="match status" value="1"/>
</dbReference>
<feature type="non-terminal residue" evidence="5">
    <location>
        <position position="1"/>
    </location>
</feature>
<keyword evidence="6" id="KW-1185">Reference proteome</keyword>
<dbReference type="GO" id="GO:0005737">
    <property type="term" value="C:cytoplasm"/>
    <property type="evidence" value="ECO:0007669"/>
    <property type="project" value="TreeGrafter"/>
</dbReference>
<dbReference type="InterPro" id="IPR051826">
    <property type="entry name" value="E3_ubiquitin-ligase_domain"/>
</dbReference>
<dbReference type="InParanoid" id="A0A3N4L853"/>
<reference evidence="5 6" key="1">
    <citation type="journal article" date="2018" name="Nat. Ecol. Evol.">
        <title>Pezizomycetes genomes reveal the molecular basis of ectomycorrhizal truffle lifestyle.</title>
        <authorList>
            <person name="Murat C."/>
            <person name="Payen T."/>
            <person name="Noel B."/>
            <person name="Kuo A."/>
            <person name="Morin E."/>
            <person name="Chen J."/>
            <person name="Kohler A."/>
            <person name="Krizsan K."/>
            <person name="Balestrini R."/>
            <person name="Da Silva C."/>
            <person name="Montanini B."/>
            <person name="Hainaut M."/>
            <person name="Levati E."/>
            <person name="Barry K.W."/>
            <person name="Belfiori B."/>
            <person name="Cichocki N."/>
            <person name="Clum A."/>
            <person name="Dockter R.B."/>
            <person name="Fauchery L."/>
            <person name="Guy J."/>
            <person name="Iotti M."/>
            <person name="Le Tacon F."/>
            <person name="Lindquist E.A."/>
            <person name="Lipzen A."/>
            <person name="Malagnac F."/>
            <person name="Mello A."/>
            <person name="Molinier V."/>
            <person name="Miyauchi S."/>
            <person name="Poulain J."/>
            <person name="Riccioni C."/>
            <person name="Rubini A."/>
            <person name="Sitrit Y."/>
            <person name="Splivallo R."/>
            <person name="Traeger S."/>
            <person name="Wang M."/>
            <person name="Zifcakova L."/>
            <person name="Wipf D."/>
            <person name="Zambonelli A."/>
            <person name="Paolocci F."/>
            <person name="Nowrousian M."/>
            <person name="Ottonello S."/>
            <person name="Baldrian P."/>
            <person name="Spatafora J.W."/>
            <person name="Henrissat B."/>
            <person name="Nagy L.G."/>
            <person name="Aury J.M."/>
            <person name="Wincker P."/>
            <person name="Grigoriev I.V."/>
            <person name="Bonfante P."/>
            <person name="Martin F.M."/>
        </authorList>
    </citation>
    <scope>NUCLEOTIDE SEQUENCE [LARGE SCALE GENOMIC DNA]</scope>
    <source>
        <strain evidence="5 6">CCBAS932</strain>
    </source>
</reference>
<dbReference type="OrthoDB" id="21204at2759"/>
<keyword evidence="3" id="KW-0812">Transmembrane</keyword>
<keyword evidence="1" id="KW-0862">Zinc</keyword>
<dbReference type="AlphaFoldDB" id="A0A3N4L853"/>
<evidence type="ECO:0000256" key="3">
    <source>
        <dbReference type="SAM" id="Phobius"/>
    </source>
</evidence>
<keyword evidence="1" id="KW-0479">Metal-binding</keyword>
<proteinExistence type="predicted"/>
<gene>
    <name evidence="5" type="ORF">P167DRAFT_484981</name>
</gene>
<dbReference type="GO" id="GO:0061630">
    <property type="term" value="F:ubiquitin protein ligase activity"/>
    <property type="evidence" value="ECO:0007669"/>
    <property type="project" value="TreeGrafter"/>
</dbReference>
<protein>
    <recommendedName>
        <fullName evidence="4">RING-type domain-containing protein</fullName>
    </recommendedName>
</protein>
<dbReference type="SMART" id="SM00184">
    <property type="entry name" value="RING"/>
    <property type="match status" value="1"/>
</dbReference>
<evidence type="ECO:0000259" key="4">
    <source>
        <dbReference type="PROSITE" id="PS50089"/>
    </source>
</evidence>
<accession>A0A3N4L853</accession>
<sequence>TDIATGILTLYTGEAARGDEVSGLLYVPSVNETTLCPDLSMLPANVTHKDDLPNANYDLIGFAPWISGNCSELFLKAARQETSSVKGFVFFTTSENDPIPSRSDPMWAGISYKNIDFPIYAIRGHDGYPLMDKVAEYSGNMSDAWEARNLTNYYNSSDYARVYMEVDTGQRIPLPGLWLFLLVVLAVLIVIVGLTSLSMHWLQYQHRQRLRRRVASGQVDLEALGIKRLSVPRKILDQFPLRIYVAEAPAPTNDPISPLPPVLKPPPRRFAAPDPPLPPTPVTRRPPQYRHLDTTLQRGYSQTQCPICLEDFANQTTLVRELPCLHVFHPECIDPFLETQSSLCPLCKTSTLPQGYVPTTLTNATVRRERNLRRMRARVDTGGGRWSRLWGRGGNDTEARALPPVVEMRESIVAAPVRRSTVSGGGGAGERSSLQPLTPPSHEDEIAEVNARPKCMCPNTCAGLCVNAGS</sequence>
<dbReference type="Gene3D" id="3.30.40.10">
    <property type="entry name" value="Zinc/RING finger domain, C3HC4 (zinc finger)"/>
    <property type="match status" value="1"/>
</dbReference>
<evidence type="ECO:0000256" key="2">
    <source>
        <dbReference type="SAM" id="MobiDB-lite"/>
    </source>
</evidence>
<name>A0A3N4L853_9PEZI</name>
<feature type="region of interest" description="Disordered" evidence="2">
    <location>
        <begin position="418"/>
        <end position="441"/>
    </location>
</feature>
<dbReference type="InterPro" id="IPR013083">
    <property type="entry name" value="Znf_RING/FYVE/PHD"/>
</dbReference>
<keyword evidence="1" id="KW-0863">Zinc-finger</keyword>
<feature type="domain" description="RING-type" evidence="4">
    <location>
        <begin position="305"/>
        <end position="348"/>
    </location>
</feature>
<evidence type="ECO:0000256" key="1">
    <source>
        <dbReference type="PROSITE-ProRule" id="PRU00175"/>
    </source>
</evidence>
<dbReference type="EMBL" id="ML119119">
    <property type="protein sequence ID" value="RPB14185.1"/>
    <property type="molecule type" value="Genomic_DNA"/>
</dbReference>
<dbReference type="Pfam" id="PF13639">
    <property type="entry name" value="zf-RING_2"/>
    <property type="match status" value="1"/>
</dbReference>
<organism evidence="5 6">
    <name type="scientific">Morchella conica CCBAS932</name>
    <dbReference type="NCBI Taxonomy" id="1392247"/>
    <lineage>
        <taxon>Eukaryota</taxon>
        <taxon>Fungi</taxon>
        <taxon>Dikarya</taxon>
        <taxon>Ascomycota</taxon>
        <taxon>Pezizomycotina</taxon>
        <taxon>Pezizomycetes</taxon>
        <taxon>Pezizales</taxon>
        <taxon>Morchellaceae</taxon>
        <taxon>Morchella</taxon>
    </lineage>
</organism>
<keyword evidence="3" id="KW-0472">Membrane</keyword>
<dbReference type="InterPro" id="IPR001841">
    <property type="entry name" value="Znf_RING"/>
</dbReference>
<dbReference type="Proteomes" id="UP000277580">
    <property type="component" value="Unassembled WGS sequence"/>
</dbReference>
<feature type="region of interest" description="Disordered" evidence="2">
    <location>
        <begin position="267"/>
        <end position="287"/>
    </location>
</feature>
<dbReference type="GO" id="GO:0008270">
    <property type="term" value="F:zinc ion binding"/>
    <property type="evidence" value="ECO:0007669"/>
    <property type="project" value="UniProtKB-KW"/>
</dbReference>
<dbReference type="CDD" id="cd16454">
    <property type="entry name" value="RING-H2_PA-TM-RING"/>
    <property type="match status" value="1"/>
</dbReference>
<dbReference type="STRING" id="1392247.A0A3N4L853"/>
<feature type="transmembrane region" description="Helical" evidence="3">
    <location>
        <begin position="177"/>
        <end position="202"/>
    </location>
</feature>
<dbReference type="PANTHER" id="PTHR22765">
    <property type="entry name" value="RING FINGER AND PROTEASE ASSOCIATED DOMAIN-CONTAINING"/>
    <property type="match status" value="1"/>
</dbReference>
<evidence type="ECO:0000313" key="5">
    <source>
        <dbReference type="EMBL" id="RPB14185.1"/>
    </source>
</evidence>
<dbReference type="GO" id="GO:0006511">
    <property type="term" value="P:ubiquitin-dependent protein catabolic process"/>
    <property type="evidence" value="ECO:0007669"/>
    <property type="project" value="TreeGrafter"/>
</dbReference>
<evidence type="ECO:0000313" key="6">
    <source>
        <dbReference type="Proteomes" id="UP000277580"/>
    </source>
</evidence>